<dbReference type="Proteomes" id="UP000242180">
    <property type="component" value="Unassembled WGS sequence"/>
</dbReference>
<organism evidence="3 4">
    <name type="scientific">Syncephalastrum racemosum</name>
    <name type="common">Filamentous fungus</name>
    <dbReference type="NCBI Taxonomy" id="13706"/>
    <lineage>
        <taxon>Eukaryota</taxon>
        <taxon>Fungi</taxon>
        <taxon>Fungi incertae sedis</taxon>
        <taxon>Mucoromycota</taxon>
        <taxon>Mucoromycotina</taxon>
        <taxon>Mucoromycetes</taxon>
        <taxon>Mucorales</taxon>
        <taxon>Syncephalastraceae</taxon>
        <taxon>Syncephalastrum</taxon>
    </lineage>
</organism>
<name>A0A1X2HJ22_SYNRA</name>
<dbReference type="InParanoid" id="A0A1X2HJ22"/>
<gene>
    <name evidence="3" type="ORF">BCR43DRAFT_523109</name>
</gene>
<dbReference type="Pfam" id="PF06884">
    <property type="entry name" value="DUF1264"/>
    <property type="match status" value="1"/>
</dbReference>
<dbReference type="OMA" id="RHVEAHH"/>
<protein>
    <submittedName>
        <fullName evidence="3">DUF1264-domain-containing protein</fullName>
    </submittedName>
</protein>
<proteinExistence type="inferred from homology"/>
<accession>A0A1X2HJ22</accession>
<sequence>MSDIPGDPLSTTSKIVDMAAVGSQGFPQIKSICEHVCGFHFYAHDMTRQVHAHHLCTHVNEDFRQCVIYDSGKSDAKLIGIEYIISEKLFDSLDADEKKYWHSHNYEVTGGSLALPMPRLMPEKGVQLAERQALLDLQKTYGKTWHTWQVDRGDKLPLGPPQLMMALTKDGQLNPALAKERKEVEGIDIDVKREERKDFPKYTPRPEADGWENGNAWQIKPEKVDMKK</sequence>
<feature type="region of interest" description="Disordered" evidence="2">
    <location>
        <begin position="198"/>
        <end position="228"/>
    </location>
</feature>
<dbReference type="AlphaFoldDB" id="A0A1X2HJ22"/>
<evidence type="ECO:0000313" key="4">
    <source>
        <dbReference type="Proteomes" id="UP000242180"/>
    </source>
</evidence>
<feature type="compositionally biased region" description="Basic and acidic residues" evidence="2">
    <location>
        <begin position="198"/>
        <end position="208"/>
    </location>
</feature>
<reference evidence="3 4" key="1">
    <citation type="submission" date="2016-07" db="EMBL/GenBank/DDBJ databases">
        <title>Pervasive Adenine N6-methylation of Active Genes in Fungi.</title>
        <authorList>
            <consortium name="DOE Joint Genome Institute"/>
            <person name="Mondo S.J."/>
            <person name="Dannebaum R.O."/>
            <person name="Kuo R.C."/>
            <person name="Labutti K."/>
            <person name="Haridas S."/>
            <person name="Kuo A."/>
            <person name="Salamov A."/>
            <person name="Ahrendt S.R."/>
            <person name="Lipzen A."/>
            <person name="Sullivan W."/>
            <person name="Andreopoulos W.B."/>
            <person name="Clum A."/>
            <person name="Lindquist E."/>
            <person name="Daum C."/>
            <person name="Ramamoorthy G.K."/>
            <person name="Gryganskyi A."/>
            <person name="Culley D."/>
            <person name="Magnuson J.K."/>
            <person name="James T.Y."/>
            <person name="O'Malley M.A."/>
            <person name="Stajich J.E."/>
            <person name="Spatafora J.W."/>
            <person name="Visel A."/>
            <person name="Grigoriev I.V."/>
        </authorList>
    </citation>
    <scope>NUCLEOTIDE SEQUENCE [LARGE SCALE GENOMIC DNA]</scope>
    <source>
        <strain evidence="3 4">NRRL 2496</strain>
    </source>
</reference>
<evidence type="ECO:0000256" key="2">
    <source>
        <dbReference type="SAM" id="MobiDB-lite"/>
    </source>
</evidence>
<dbReference type="PANTHER" id="PTHR31360:SF0">
    <property type="entry name" value="OIL BODY-ASSOCIATED PROTEIN 1B"/>
    <property type="match status" value="1"/>
</dbReference>
<dbReference type="InterPro" id="IPR010686">
    <property type="entry name" value="OBAP-like"/>
</dbReference>
<dbReference type="EMBL" id="MCGN01000003">
    <property type="protein sequence ID" value="ORY99093.1"/>
    <property type="molecule type" value="Genomic_DNA"/>
</dbReference>
<evidence type="ECO:0000256" key="1">
    <source>
        <dbReference type="ARBA" id="ARBA00009740"/>
    </source>
</evidence>
<dbReference type="OrthoDB" id="1901244at2759"/>
<dbReference type="PANTHER" id="PTHR31360">
    <property type="match status" value="1"/>
</dbReference>
<evidence type="ECO:0000313" key="3">
    <source>
        <dbReference type="EMBL" id="ORY99093.1"/>
    </source>
</evidence>
<comment type="similarity">
    <text evidence="1">Belongs to the OBAP family.</text>
</comment>
<comment type="caution">
    <text evidence="3">The sequence shown here is derived from an EMBL/GenBank/DDBJ whole genome shotgun (WGS) entry which is preliminary data.</text>
</comment>
<keyword evidence="4" id="KW-1185">Reference proteome</keyword>
<dbReference type="STRING" id="13706.A0A1X2HJ22"/>